<dbReference type="EMBL" id="SMOL01000004">
    <property type="protein sequence ID" value="KAB2635123.1"/>
    <property type="molecule type" value="Genomic_DNA"/>
</dbReference>
<comment type="similarity">
    <text evidence="2">Belongs to the SWEET sugar transporter family.</text>
</comment>
<evidence type="ECO:0000256" key="8">
    <source>
        <dbReference type="ARBA" id="ARBA00023136"/>
    </source>
</evidence>
<feature type="transmembrane region" description="Helical" evidence="9">
    <location>
        <begin position="56"/>
        <end position="78"/>
    </location>
</feature>
<dbReference type="Gene3D" id="1.20.1280.290">
    <property type="match status" value="1"/>
</dbReference>
<evidence type="ECO:0000256" key="4">
    <source>
        <dbReference type="ARBA" id="ARBA00022597"/>
    </source>
</evidence>
<keyword evidence="7 9" id="KW-1133">Transmembrane helix</keyword>
<accession>A0A5N5I7I4</accession>
<evidence type="ECO:0000256" key="2">
    <source>
        <dbReference type="ARBA" id="ARBA00007809"/>
    </source>
</evidence>
<proteinExistence type="inferred from homology"/>
<dbReference type="PANTHER" id="PTHR10791:SF44">
    <property type="entry name" value="BIDIRECTIONAL SUGAR TRANSPORTER SWEET1"/>
    <property type="match status" value="1"/>
</dbReference>
<sequence>MTAFRIFGVEEFVNIPKFLFRVVFGNAIALFLFLAPMDTFKRIMIKNKFTEQFFLGIPYLMTLLNCLITTAWYCLPFVSPRSILVSTVNTIGAALESIYLFIFFTLAPKREKEKIIELLTFALSFKQQENTN</sequence>
<evidence type="ECO:0000256" key="9">
    <source>
        <dbReference type="SAM" id="Phobius"/>
    </source>
</evidence>
<dbReference type="PANTHER" id="PTHR10791">
    <property type="entry name" value="RAG1-ACTIVATING PROTEIN 1"/>
    <property type="match status" value="1"/>
</dbReference>
<comment type="subcellular location">
    <subcellularLocation>
        <location evidence="1">Endomembrane system</location>
        <topology evidence="1">Multi-pass membrane protein</topology>
    </subcellularLocation>
</comment>
<dbReference type="OrthoDB" id="409725at2759"/>
<keyword evidence="6" id="KW-0677">Repeat</keyword>
<dbReference type="AlphaFoldDB" id="A0A5N5I7I4"/>
<keyword evidence="4" id="KW-0762">Sugar transport</keyword>
<evidence type="ECO:0000256" key="3">
    <source>
        <dbReference type="ARBA" id="ARBA00022448"/>
    </source>
</evidence>
<keyword evidence="8 9" id="KW-0472">Membrane</keyword>
<reference evidence="10 11" key="3">
    <citation type="submission" date="2019-11" db="EMBL/GenBank/DDBJ databases">
        <title>A de novo genome assembly of a pear dwarfing rootstock.</title>
        <authorList>
            <person name="Wang F."/>
            <person name="Wang J."/>
            <person name="Li S."/>
            <person name="Zhang Y."/>
            <person name="Fang M."/>
            <person name="Ma L."/>
            <person name="Zhao Y."/>
            <person name="Jiang S."/>
        </authorList>
    </citation>
    <scope>NUCLEOTIDE SEQUENCE [LARGE SCALE GENOMIC DNA]</scope>
    <source>
        <strain evidence="10">S2</strain>
        <tissue evidence="10">Leaf</tissue>
    </source>
</reference>
<keyword evidence="3" id="KW-0813">Transport</keyword>
<evidence type="ECO:0000256" key="7">
    <source>
        <dbReference type="ARBA" id="ARBA00022989"/>
    </source>
</evidence>
<keyword evidence="11" id="KW-1185">Reference proteome</keyword>
<reference evidence="10 11" key="1">
    <citation type="submission" date="2019-09" db="EMBL/GenBank/DDBJ databases">
        <authorList>
            <person name="Ou C."/>
        </authorList>
    </citation>
    <scope>NUCLEOTIDE SEQUENCE [LARGE SCALE GENOMIC DNA]</scope>
    <source>
        <strain evidence="10">S2</strain>
        <tissue evidence="10">Leaf</tissue>
    </source>
</reference>
<name>A0A5N5I7I4_9ROSA</name>
<dbReference type="GO" id="GO:0051119">
    <property type="term" value="F:sugar transmembrane transporter activity"/>
    <property type="evidence" value="ECO:0007669"/>
    <property type="project" value="InterPro"/>
</dbReference>
<evidence type="ECO:0000256" key="5">
    <source>
        <dbReference type="ARBA" id="ARBA00022692"/>
    </source>
</evidence>
<evidence type="ECO:0000256" key="6">
    <source>
        <dbReference type="ARBA" id="ARBA00022737"/>
    </source>
</evidence>
<protein>
    <submittedName>
        <fullName evidence="10">Uncharacterized protein</fullName>
    </submittedName>
</protein>
<gene>
    <name evidence="10" type="ORF">D8674_025657</name>
</gene>
<dbReference type="InterPro" id="IPR047664">
    <property type="entry name" value="SWEET"/>
</dbReference>
<evidence type="ECO:0000313" key="10">
    <source>
        <dbReference type="EMBL" id="KAB2635123.1"/>
    </source>
</evidence>
<comment type="caution">
    <text evidence="10">The sequence shown here is derived from an EMBL/GenBank/DDBJ whole genome shotgun (WGS) entry which is preliminary data.</text>
</comment>
<evidence type="ECO:0000313" key="11">
    <source>
        <dbReference type="Proteomes" id="UP000327157"/>
    </source>
</evidence>
<keyword evidence="5 9" id="KW-0812">Transmembrane</keyword>
<feature type="transmembrane region" description="Helical" evidence="9">
    <location>
        <begin position="18"/>
        <end position="35"/>
    </location>
</feature>
<organism evidence="10 11">
    <name type="scientific">Pyrus ussuriensis x Pyrus communis</name>
    <dbReference type="NCBI Taxonomy" id="2448454"/>
    <lineage>
        <taxon>Eukaryota</taxon>
        <taxon>Viridiplantae</taxon>
        <taxon>Streptophyta</taxon>
        <taxon>Embryophyta</taxon>
        <taxon>Tracheophyta</taxon>
        <taxon>Spermatophyta</taxon>
        <taxon>Magnoliopsida</taxon>
        <taxon>eudicotyledons</taxon>
        <taxon>Gunneridae</taxon>
        <taxon>Pentapetalae</taxon>
        <taxon>rosids</taxon>
        <taxon>fabids</taxon>
        <taxon>Rosales</taxon>
        <taxon>Rosaceae</taxon>
        <taxon>Amygdaloideae</taxon>
        <taxon>Maleae</taxon>
        <taxon>Pyrus</taxon>
    </lineage>
</organism>
<reference evidence="11" key="2">
    <citation type="submission" date="2019-10" db="EMBL/GenBank/DDBJ databases">
        <title>A de novo genome assembly of a pear dwarfing rootstock.</title>
        <authorList>
            <person name="Wang F."/>
            <person name="Wang J."/>
            <person name="Li S."/>
            <person name="Zhang Y."/>
            <person name="Fang M."/>
            <person name="Ma L."/>
            <person name="Zhao Y."/>
            <person name="Jiang S."/>
        </authorList>
    </citation>
    <scope>NUCLEOTIDE SEQUENCE [LARGE SCALE GENOMIC DNA]</scope>
</reference>
<dbReference type="InterPro" id="IPR004316">
    <property type="entry name" value="SWEET_rpt"/>
</dbReference>
<dbReference type="Pfam" id="PF03083">
    <property type="entry name" value="MtN3_slv"/>
    <property type="match status" value="1"/>
</dbReference>
<dbReference type="GO" id="GO:0012505">
    <property type="term" value="C:endomembrane system"/>
    <property type="evidence" value="ECO:0007669"/>
    <property type="project" value="UniProtKB-SubCell"/>
</dbReference>
<dbReference type="GO" id="GO:0016020">
    <property type="term" value="C:membrane"/>
    <property type="evidence" value="ECO:0007669"/>
    <property type="project" value="InterPro"/>
</dbReference>
<evidence type="ECO:0000256" key="1">
    <source>
        <dbReference type="ARBA" id="ARBA00004127"/>
    </source>
</evidence>
<feature type="transmembrane region" description="Helical" evidence="9">
    <location>
        <begin position="84"/>
        <end position="106"/>
    </location>
</feature>
<dbReference type="Proteomes" id="UP000327157">
    <property type="component" value="Chromosome 5"/>
</dbReference>